<dbReference type="EC" id="2.4.1.227" evidence="10"/>
<comment type="function">
    <text evidence="10">Cell wall formation. Catalyzes the transfer of a GlcNAc subunit on undecaprenyl-pyrophosphoryl-MurNAc-pentapeptide (lipid intermediate I) to form undecaprenyl-pyrophosphoryl-MurNAc-(pentapeptide)GlcNAc (lipid intermediate II).</text>
</comment>
<evidence type="ECO:0000256" key="6">
    <source>
        <dbReference type="ARBA" id="ARBA00022984"/>
    </source>
</evidence>
<evidence type="ECO:0000259" key="12">
    <source>
        <dbReference type="Pfam" id="PF04101"/>
    </source>
</evidence>
<keyword evidence="5 10" id="KW-0133">Cell shape</keyword>
<keyword evidence="8 10" id="KW-0131">Cell cycle</keyword>
<keyword evidence="2 10" id="KW-0132">Cell division</keyword>
<comment type="caution">
    <text evidence="13">The sequence shown here is derived from an EMBL/GenBank/DDBJ whole genome shotgun (WGS) entry which is preliminary data.</text>
</comment>
<comment type="subcellular location">
    <subcellularLocation>
        <location evidence="10">Cell membrane</location>
        <topology evidence="10">Peripheral membrane protein</topology>
        <orientation evidence="10">Cytoplasmic side</orientation>
    </subcellularLocation>
</comment>
<evidence type="ECO:0000256" key="2">
    <source>
        <dbReference type="ARBA" id="ARBA00022618"/>
    </source>
</evidence>
<feature type="binding site" evidence="10">
    <location>
        <position position="165"/>
    </location>
    <ligand>
        <name>UDP-N-acetyl-alpha-D-glucosamine</name>
        <dbReference type="ChEBI" id="CHEBI:57705"/>
    </ligand>
</feature>
<dbReference type="PANTHER" id="PTHR21015">
    <property type="entry name" value="UDP-N-ACETYLGLUCOSAMINE--N-ACETYLMURAMYL-(PENTAPEPTIDE) PYROPHOSPHORYL-UNDECAPRENOL N-ACETYLGLUCOSAMINE TRANSFERASE 1"/>
    <property type="match status" value="1"/>
</dbReference>
<dbReference type="NCBIfam" id="TIGR01133">
    <property type="entry name" value="murG"/>
    <property type="match status" value="1"/>
</dbReference>
<evidence type="ECO:0000256" key="9">
    <source>
        <dbReference type="ARBA" id="ARBA00023316"/>
    </source>
</evidence>
<dbReference type="Gene3D" id="3.40.50.2000">
    <property type="entry name" value="Glycogen Phosphorylase B"/>
    <property type="match status" value="2"/>
</dbReference>
<feature type="binding site" evidence="10">
    <location>
        <begin position="12"/>
        <end position="14"/>
    </location>
    <ligand>
        <name>UDP-N-acetyl-alpha-D-glucosamine</name>
        <dbReference type="ChEBI" id="CHEBI:57705"/>
    </ligand>
</feature>
<evidence type="ECO:0000256" key="1">
    <source>
        <dbReference type="ARBA" id="ARBA00022475"/>
    </source>
</evidence>
<accession>A0ABV2QYK0</accession>
<dbReference type="HAMAP" id="MF_00033">
    <property type="entry name" value="MurG"/>
    <property type="match status" value="1"/>
</dbReference>
<dbReference type="InterPro" id="IPR004276">
    <property type="entry name" value="GlycoTrans_28_N"/>
</dbReference>
<keyword evidence="14" id="KW-1185">Reference proteome</keyword>
<evidence type="ECO:0000259" key="11">
    <source>
        <dbReference type="Pfam" id="PF03033"/>
    </source>
</evidence>
<dbReference type="SUPFAM" id="SSF53756">
    <property type="entry name" value="UDP-Glycosyltransferase/glycogen phosphorylase"/>
    <property type="match status" value="1"/>
</dbReference>
<comment type="similarity">
    <text evidence="10">Belongs to the glycosyltransferase 28 family. MurG subfamily.</text>
</comment>
<feature type="binding site" evidence="10">
    <location>
        <position position="123"/>
    </location>
    <ligand>
        <name>UDP-N-acetyl-alpha-D-glucosamine</name>
        <dbReference type="ChEBI" id="CHEBI:57705"/>
    </ligand>
</feature>
<dbReference type="PANTHER" id="PTHR21015:SF22">
    <property type="entry name" value="GLYCOSYLTRANSFERASE"/>
    <property type="match status" value="1"/>
</dbReference>
<feature type="binding site" evidence="10">
    <location>
        <position position="193"/>
    </location>
    <ligand>
        <name>UDP-N-acetyl-alpha-D-glucosamine</name>
        <dbReference type="ChEBI" id="CHEBI:57705"/>
    </ligand>
</feature>
<feature type="domain" description="Glycosyl transferase family 28 C-terminal" evidence="12">
    <location>
        <begin position="187"/>
        <end position="353"/>
    </location>
</feature>
<comment type="catalytic activity">
    <reaction evidence="10">
        <text>di-trans,octa-cis-undecaprenyl diphospho-N-acetyl-alpha-D-muramoyl-L-alanyl-D-glutamyl-meso-2,6-diaminopimeloyl-D-alanyl-D-alanine + UDP-N-acetyl-alpha-D-glucosamine = di-trans,octa-cis-undecaprenyl diphospho-[N-acetyl-alpha-D-glucosaminyl-(1-&gt;4)]-N-acetyl-alpha-D-muramoyl-L-alanyl-D-glutamyl-meso-2,6-diaminopimeloyl-D-alanyl-D-alanine + UDP + H(+)</text>
        <dbReference type="Rhea" id="RHEA:31227"/>
        <dbReference type="ChEBI" id="CHEBI:15378"/>
        <dbReference type="ChEBI" id="CHEBI:57705"/>
        <dbReference type="ChEBI" id="CHEBI:58223"/>
        <dbReference type="ChEBI" id="CHEBI:61387"/>
        <dbReference type="ChEBI" id="CHEBI:61388"/>
        <dbReference type="EC" id="2.4.1.227"/>
    </reaction>
</comment>
<gene>
    <name evidence="10" type="primary">murG</name>
    <name evidence="13" type="ORF">ABIE08_001799</name>
</gene>
<proteinExistence type="inferred from homology"/>
<evidence type="ECO:0000313" key="13">
    <source>
        <dbReference type="EMBL" id="MET4633886.1"/>
    </source>
</evidence>
<evidence type="ECO:0000256" key="8">
    <source>
        <dbReference type="ARBA" id="ARBA00023306"/>
    </source>
</evidence>
<name>A0ABV2QYK0_9HYPH</name>
<evidence type="ECO:0000256" key="5">
    <source>
        <dbReference type="ARBA" id="ARBA00022960"/>
    </source>
</evidence>
<sequence length="372" mass="39075">MEKTILLCAGGTGGHLFPAEALAYALKSRGWSVHLATDHRAETYGQNFPADETHIIRSATPSVKSPKVFLAAALSLWHGYRQSKAMLKRLRPAAVVGFGGYPTVPPLMAAVRLRIPTIAHDANAVLGRANRLLASRVSAVATSFPEVGHANAAGAKIVQTGNPVRQMVIDASRVPYPRIAADGSLNLVIFGGSQGARFFSDLLPEALAKLDPSARARLSIVQQCRPEDIDRVRAAYAKLGVTAELAPFFTDMPARIAESHLVISRSGASTVCELAVIGRPAIMVPLPGAIDQDQSANALVLAKAGGGWVVPQAELTADRLSRELTAFLAEPGRLAQAAAAAKSVGRPDAVERLADLVERVAGGERLGASTGV</sequence>
<dbReference type="GO" id="GO:0016757">
    <property type="term" value="F:glycosyltransferase activity"/>
    <property type="evidence" value="ECO:0007669"/>
    <property type="project" value="UniProtKB-KW"/>
</dbReference>
<evidence type="ECO:0000256" key="3">
    <source>
        <dbReference type="ARBA" id="ARBA00022676"/>
    </source>
</evidence>
<feature type="domain" description="Glycosyltransferase family 28 N-terminal" evidence="11">
    <location>
        <begin position="5"/>
        <end position="141"/>
    </location>
</feature>
<organism evidence="13 14">
    <name type="scientific">Kaistia defluvii</name>
    <dbReference type="NCBI Taxonomy" id="410841"/>
    <lineage>
        <taxon>Bacteria</taxon>
        <taxon>Pseudomonadati</taxon>
        <taxon>Pseudomonadota</taxon>
        <taxon>Alphaproteobacteria</taxon>
        <taxon>Hyphomicrobiales</taxon>
        <taxon>Kaistiaceae</taxon>
        <taxon>Kaistia</taxon>
    </lineage>
</organism>
<keyword evidence="3 10" id="KW-0328">Glycosyltransferase</keyword>
<keyword evidence="9 10" id="KW-0961">Cell wall biogenesis/degradation</keyword>
<evidence type="ECO:0000313" key="14">
    <source>
        <dbReference type="Proteomes" id="UP001549321"/>
    </source>
</evidence>
<keyword evidence="1 10" id="KW-1003">Cell membrane</keyword>
<evidence type="ECO:0000256" key="7">
    <source>
        <dbReference type="ARBA" id="ARBA00023136"/>
    </source>
</evidence>
<dbReference type="RefSeq" id="WP_354550414.1">
    <property type="nucleotide sequence ID" value="NZ_JBEPSM010000001.1"/>
</dbReference>
<comment type="pathway">
    <text evidence="10">Cell wall biogenesis; peptidoglycan biosynthesis.</text>
</comment>
<evidence type="ECO:0000256" key="10">
    <source>
        <dbReference type="HAMAP-Rule" id="MF_00033"/>
    </source>
</evidence>
<dbReference type="EMBL" id="JBEPSM010000001">
    <property type="protein sequence ID" value="MET4633886.1"/>
    <property type="molecule type" value="Genomic_DNA"/>
</dbReference>
<keyword evidence="4 10" id="KW-0808">Transferase</keyword>
<dbReference type="Pfam" id="PF03033">
    <property type="entry name" value="Glyco_transf_28"/>
    <property type="match status" value="1"/>
</dbReference>
<dbReference type="InterPro" id="IPR006009">
    <property type="entry name" value="GlcNAc_MurG"/>
</dbReference>
<dbReference type="Pfam" id="PF04101">
    <property type="entry name" value="Glyco_tran_28_C"/>
    <property type="match status" value="1"/>
</dbReference>
<dbReference type="CDD" id="cd03785">
    <property type="entry name" value="GT28_MurG"/>
    <property type="match status" value="1"/>
</dbReference>
<feature type="binding site" evidence="10">
    <location>
        <position position="294"/>
    </location>
    <ligand>
        <name>UDP-N-acetyl-alpha-D-glucosamine</name>
        <dbReference type="ChEBI" id="CHEBI:57705"/>
    </ligand>
</feature>
<keyword evidence="6 10" id="KW-0573">Peptidoglycan synthesis</keyword>
<keyword evidence="7 10" id="KW-0472">Membrane</keyword>
<protein>
    <recommendedName>
        <fullName evidence="10">UDP-N-acetylglucosamine--N-acetylmuramyl-(pentapeptide) pyrophosphoryl-undecaprenol N-acetylglucosamine transferase</fullName>
        <ecNumber evidence="10">2.4.1.227</ecNumber>
    </recommendedName>
    <alternativeName>
        <fullName evidence="10">Undecaprenyl-PP-MurNAc-pentapeptide-UDPGlcNAc GlcNAc transferase</fullName>
    </alternativeName>
</protein>
<dbReference type="Proteomes" id="UP001549321">
    <property type="component" value="Unassembled WGS sequence"/>
</dbReference>
<comment type="caution">
    <text evidence="10">Lacks conserved residue(s) required for the propagation of feature annotation.</text>
</comment>
<evidence type="ECO:0000256" key="4">
    <source>
        <dbReference type="ARBA" id="ARBA00022679"/>
    </source>
</evidence>
<reference evidence="13 14" key="1">
    <citation type="submission" date="2024-06" db="EMBL/GenBank/DDBJ databases">
        <title>Sorghum-associated microbial communities from plants grown in Nebraska, USA.</title>
        <authorList>
            <person name="Schachtman D."/>
        </authorList>
    </citation>
    <scope>NUCLEOTIDE SEQUENCE [LARGE SCALE GENOMIC DNA]</scope>
    <source>
        <strain evidence="13 14">3207</strain>
    </source>
</reference>
<dbReference type="InterPro" id="IPR007235">
    <property type="entry name" value="Glyco_trans_28_C"/>
</dbReference>